<comment type="caution">
    <text evidence="2">The sequence shown here is derived from an EMBL/GenBank/DDBJ whole genome shotgun (WGS) entry which is preliminary data.</text>
</comment>
<organism evidence="2 3">
    <name type="scientific">Staurois parvus</name>
    <dbReference type="NCBI Taxonomy" id="386267"/>
    <lineage>
        <taxon>Eukaryota</taxon>
        <taxon>Metazoa</taxon>
        <taxon>Chordata</taxon>
        <taxon>Craniata</taxon>
        <taxon>Vertebrata</taxon>
        <taxon>Euteleostomi</taxon>
        <taxon>Amphibia</taxon>
        <taxon>Batrachia</taxon>
        <taxon>Anura</taxon>
        <taxon>Neobatrachia</taxon>
        <taxon>Ranoidea</taxon>
        <taxon>Ranidae</taxon>
        <taxon>Staurois</taxon>
    </lineage>
</organism>
<gene>
    <name evidence="2" type="ORF">SPARVUS_LOCUS14444132</name>
</gene>
<proteinExistence type="predicted"/>
<reference evidence="2" key="1">
    <citation type="submission" date="2023-05" db="EMBL/GenBank/DDBJ databases">
        <authorList>
            <person name="Stuckert A."/>
        </authorList>
    </citation>
    <scope>NUCLEOTIDE SEQUENCE</scope>
</reference>
<dbReference type="EMBL" id="CATNWA010019006">
    <property type="protein sequence ID" value="CAI9610682.1"/>
    <property type="molecule type" value="Genomic_DNA"/>
</dbReference>
<feature type="compositionally biased region" description="Polar residues" evidence="1">
    <location>
        <begin position="74"/>
        <end position="86"/>
    </location>
</feature>
<dbReference type="Proteomes" id="UP001162483">
    <property type="component" value="Unassembled WGS sequence"/>
</dbReference>
<keyword evidence="3" id="KW-1185">Reference proteome</keyword>
<name>A0ABN9GP80_9NEOB</name>
<evidence type="ECO:0000313" key="3">
    <source>
        <dbReference type="Proteomes" id="UP001162483"/>
    </source>
</evidence>
<feature type="region of interest" description="Disordered" evidence="1">
    <location>
        <begin position="74"/>
        <end position="102"/>
    </location>
</feature>
<accession>A0ABN9GP80</accession>
<protein>
    <submittedName>
        <fullName evidence="2">Uncharacterized protein</fullName>
    </submittedName>
</protein>
<evidence type="ECO:0000256" key="1">
    <source>
        <dbReference type="SAM" id="MobiDB-lite"/>
    </source>
</evidence>
<feature type="non-terminal residue" evidence="2">
    <location>
        <position position="102"/>
    </location>
</feature>
<sequence>MLKQKMEQLSGLLNVQAATNKPTPEPSAAMATNFSMLTPVGIQFALQNENQPHVAGPCSRSPFDLTAVAQQTVSPGISTSQYNPSPSEHLLSAPEDPIINVQ</sequence>
<evidence type="ECO:0000313" key="2">
    <source>
        <dbReference type="EMBL" id="CAI9610682.1"/>
    </source>
</evidence>